<protein>
    <submittedName>
        <fullName evidence="1">Uncharacterized protein</fullName>
    </submittedName>
</protein>
<proteinExistence type="predicted"/>
<evidence type="ECO:0000313" key="1">
    <source>
        <dbReference type="EMBL" id="MCK9798030.1"/>
    </source>
</evidence>
<organism evidence="1 2">
    <name type="scientific">Pseudomonas morbosilactucae</name>
    <dbReference type="NCBI Taxonomy" id="2938197"/>
    <lineage>
        <taxon>Bacteria</taxon>
        <taxon>Pseudomonadati</taxon>
        <taxon>Pseudomonadota</taxon>
        <taxon>Gammaproteobacteria</taxon>
        <taxon>Pseudomonadales</taxon>
        <taxon>Pseudomonadaceae</taxon>
        <taxon>Pseudomonas</taxon>
    </lineage>
</organism>
<sequence length="137" mass="15231">MSVPGVAIRRVSLGNNGELVMLLEPCLARKRFLGSRKLHVVLATFLLGLRFENAERGKIRYSNISKTINALVTDCLFTGQRLGHADVKLGVHLRWAIASRNRRQANHHRLVGSSVNEPKSTNRKMLNFLGGVNTSDT</sequence>
<dbReference type="Proteomes" id="UP001155059">
    <property type="component" value="Unassembled WGS sequence"/>
</dbReference>
<dbReference type="EMBL" id="JALQCW010000020">
    <property type="protein sequence ID" value="MCK9798030.1"/>
    <property type="molecule type" value="Genomic_DNA"/>
</dbReference>
<evidence type="ECO:0000313" key="2">
    <source>
        <dbReference type="Proteomes" id="UP001155059"/>
    </source>
</evidence>
<reference evidence="1 2" key="1">
    <citation type="journal article" date="2022" name="Int. J. Syst. Evol. Microbiol.">
        <title>Pseudomonas aegrilactucae sp. nov. and Pseudomonas morbosilactucae sp. nov., pathogens causing bacterial rot of lettuce in Japan.</title>
        <authorList>
            <person name="Sawada H."/>
            <person name="Fujikawa T."/>
            <person name="Satou M."/>
        </authorList>
    </citation>
    <scope>NUCLEOTIDE SEQUENCE [LARGE SCALE GENOMIC DNA]</scope>
    <source>
        <strain evidence="1 2">MAFF 302030</strain>
    </source>
</reference>
<dbReference type="AlphaFoldDB" id="A0A9X1YU05"/>
<name>A0A9X1YU05_9PSED</name>
<gene>
    <name evidence="1" type="ORF">M1B34_09890</name>
</gene>
<reference evidence="1 2" key="2">
    <citation type="journal article" date="2023" name="Plant Pathol.">
        <title>Dismantling and reorganizing Pseudomonas marginalis sensu#lato.</title>
        <authorList>
            <person name="Sawada H."/>
            <person name="Fujikawa T."/>
            <person name="Satou M."/>
        </authorList>
    </citation>
    <scope>NUCLEOTIDE SEQUENCE [LARGE SCALE GENOMIC DNA]</scope>
    <source>
        <strain evidence="1 2">MAFF 302030</strain>
    </source>
</reference>
<comment type="caution">
    <text evidence="1">The sequence shown here is derived from an EMBL/GenBank/DDBJ whole genome shotgun (WGS) entry which is preliminary data.</text>
</comment>
<accession>A0A9X1YU05</accession>